<evidence type="ECO:0000256" key="1">
    <source>
        <dbReference type="SAM" id="Phobius"/>
    </source>
</evidence>
<dbReference type="OrthoDB" id="9875742at2"/>
<keyword evidence="1" id="KW-0472">Membrane</keyword>
<reference evidence="3" key="1">
    <citation type="submission" date="2015-07" db="EMBL/GenBank/DDBJ databases">
        <title>Whole genome sequence of an Ensifer adhaerens strain isolated from a cave pool in the Wind Cave National Park.</title>
        <authorList>
            <person name="Eng W.W.H."/>
            <person name="Gan H.M."/>
            <person name="Barton H.A."/>
            <person name="Savka M.A."/>
        </authorList>
    </citation>
    <scope>NUCLEOTIDE SEQUENCE [LARGE SCALE GENOMIC DNA]</scope>
    <source>
        <strain evidence="3">SD006</strain>
    </source>
</reference>
<sequence>MAKRSWSGRERVLLVYGLAVVLFLLCLTFAFAAMVISADRDIVDRVSKTHNILKNFNVYMSCVFNLFVSFMYYRLVVEFDSIKMQMKPLELYMDFFAFLVLFTALALFTMAFMLVPTALSAYLVFVQS</sequence>
<accession>A0A0L8BMD1</accession>
<keyword evidence="1" id="KW-1133">Transmembrane helix</keyword>
<keyword evidence="1" id="KW-0812">Transmembrane</keyword>
<protein>
    <submittedName>
        <fullName evidence="2">Uncharacterized protein</fullName>
    </submittedName>
</protein>
<feature type="transmembrane region" description="Helical" evidence="1">
    <location>
        <begin position="12"/>
        <end position="36"/>
    </location>
</feature>
<dbReference type="AlphaFoldDB" id="A0A0L8BMD1"/>
<organism evidence="2 3">
    <name type="scientific">Ensifer adhaerens</name>
    <name type="common">Sinorhizobium morelense</name>
    <dbReference type="NCBI Taxonomy" id="106592"/>
    <lineage>
        <taxon>Bacteria</taxon>
        <taxon>Pseudomonadati</taxon>
        <taxon>Pseudomonadota</taxon>
        <taxon>Alphaproteobacteria</taxon>
        <taxon>Hyphomicrobiales</taxon>
        <taxon>Rhizobiaceae</taxon>
        <taxon>Sinorhizobium/Ensifer group</taxon>
        <taxon>Ensifer</taxon>
    </lineage>
</organism>
<evidence type="ECO:0000313" key="2">
    <source>
        <dbReference type="EMBL" id="KOF15719.1"/>
    </source>
</evidence>
<name>A0A0L8BMD1_ENSAD</name>
<proteinExistence type="predicted"/>
<dbReference type="EMBL" id="LGAP01000017">
    <property type="protein sequence ID" value="KOF15719.1"/>
    <property type="molecule type" value="Genomic_DNA"/>
</dbReference>
<dbReference type="PATRIC" id="fig|106592.7.peg.2310"/>
<feature type="transmembrane region" description="Helical" evidence="1">
    <location>
        <begin position="95"/>
        <end position="125"/>
    </location>
</feature>
<gene>
    <name evidence="2" type="ORF">AC244_22260</name>
</gene>
<dbReference type="RefSeq" id="WP_053250992.1">
    <property type="nucleotide sequence ID" value="NZ_LGAP01000017.1"/>
</dbReference>
<comment type="caution">
    <text evidence="2">The sequence shown here is derived from an EMBL/GenBank/DDBJ whole genome shotgun (WGS) entry which is preliminary data.</text>
</comment>
<feature type="transmembrane region" description="Helical" evidence="1">
    <location>
        <begin position="56"/>
        <end position="75"/>
    </location>
</feature>
<evidence type="ECO:0000313" key="3">
    <source>
        <dbReference type="Proteomes" id="UP000037425"/>
    </source>
</evidence>
<dbReference type="Proteomes" id="UP000037425">
    <property type="component" value="Unassembled WGS sequence"/>
</dbReference>